<name>A0A0F9KQ11_9ZZZZ</name>
<accession>A0A0F9KQ11</accession>
<gene>
    <name evidence="1" type="ORF">LCGC14_1303820</name>
</gene>
<reference evidence="1" key="1">
    <citation type="journal article" date="2015" name="Nature">
        <title>Complex archaea that bridge the gap between prokaryotes and eukaryotes.</title>
        <authorList>
            <person name="Spang A."/>
            <person name="Saw J.H."/>
            <person name="Jorgensen S.L."/>
            <person name="Zaremba-Niedzwiedzka K."/>
            <person name="Martijn J."/>
            <person name="Lind A.E."/>
            <person name="van Eijk R."/>
            <person name="Schleper C."/>
            <person name="Guy L."/>
            <person name="Ettema T.J."/>
        </authorList>
    </citation>
    <scope>NUCLEOTIDE SEQUENCE</scope>
</reference>
<protein>
    <submittedName>
        <fullName evidence="1">Uncharacterized protein</fullName>
    </submittedName>
</protein>
<sequence length="44" mass="4974">MDADEAVQAIEKMEAAAMDLIEENYYTIDRLLENLRDALESIVG</sequence>
<dbReference type="EMBL" id="LAZR01007633">
    <property type="protein sequence ID" value="KKM83978.1"/>
    <property type="molecule type" value="Genomic_DNA"/>
</dbReference>
<dbReference type="AlphaFoldDB" id="A0A0F9KQ11"/>
<evidence type="ECO:0000313" key="1">
    <source>
        <dbReference type="EMBL" id="KKM83978.1"/>
    </source>
</evidence>
<comment type="caution">
    <text evidence="1">The sequence shown here is derived from an EMBL/GenBank/DDBJ whole genome shotgun (WGS) entry which is preliminary data.</text>
</comment>
<proteinExistence type="predicted"/>
<organism evidence="1">
    <name type="scientific">marine sediment metagenome</name>
    <dbReference type="NCBI Taxonomy" id="412755"/>
    <lineage>
        <taxon>unclassified sequences</taxon>
        <taxon>metagenomes</taxon>
        <taxon>ecological metagenomes</taxon>
    </lineage>
</organism>